<protein>
    <submittedName>
        <fullName evidence="2">Uncharacterized protein</fullName>
    </submittedName>
</protein>
<evidence type="ECO:0000313" key="3">
    <source>
        <dbReference type="Proteomes" id="UP000070444"/>
    </source>
</evidence>
<organism evidence="2 3">
    <name type="scientific">Conidiobolus coronatus (strain ATCC 28846 / CBS 209.66 / NRRL 28638)</name>
    <name type="common">Delacroixia coronata</name>
    <dbReference type="NCBI Taxonomy" id="796925"/>
    <lineage>
        <taxon>Eukaryota</taxon>
        <taxon>Fungi</taxon>
        <taxon>Fungi incertae sedis</taxon>
        <taxon>Zoopagomycota</taxon>
        <taxon>Entomophthoromycotina</taxon>
        <taxon>Entomophthoromycetes</taxon>
        <taxon>Entomophthorales</taxon>
        <taxon>Ancylistaceae</taxon>
        <taxon>Conidiobolus</taxon>
    </lineage>
</organism>
<feature type="compositionally biased region" description="Low complexity" evidence="1">
    <location>
        <begin position="1"/>
        <end position="15"/>
    </location>
</feature>
<accession>A0A137P3R3</accession>
<dbReference type="EMBL" id="KQ964527">
    <property type="protein sequence ID" value="KXN69655.1"/>
    <property type="molecule type" value="Genomic_DNA"/>
</dbReference>
<gene>
    <name evidence="2" type="ORF">CONCODRAFT_85766</name>
</gene>
<evidence type="ECO:0000256" key="1">
    <source>
        <dbReference type="SAM" id="MobiDB-lite"/>
    </source>
</evidence>
<reference evidence="2 3" key="1">
    <citation type="journal article" date="2015" name="Genome Biol. Evol.">
        <title>Phylogenomic analyses indicate that early fungi evolved digesting cell walls of algal ancestors of land plants.</title>
        <authorList>
            <person name="Chang Y."/>
            <person name="Wang S."/>
            <person name="Sekimoto S."/>
            <person name="Aerts A.L."/>
            <person name="Choi C."/>
            <person name="Clum A."/>
            <person name="LaButti K.M."/>
            <person name="Lindquist E.A."/>
            <person name="Yee Ngan C."/>
            <person name="Ohm R.A."/>
            <person name="Salamov A.A."/>
            <person name="Grigoriev I.V."/>
            <person name="Spatafora J.W."/>
            <person name="Berbee M.L."/>
        </authorList>
    </citation>
    <scope>NUCLEOTIDE SEQUENCE [LARGE SCALE GENOMIC DNA]</scope>
    <source>
        <strain evidence="2 3">NRRL 28638</strain>
    </source>
</reference>
<proteinExistence type="predicted"/>
<name>A0A137P3R3_CONC2</name>
<sequence length="113" mass="12870">MKAKINNKNSANSKSKSTDKLTKSKTKLGSNPKNNFKPIKGKSAQLKNKHLKNYLDSQSHFLNDLRVITPSKAQQEEKLKEKKLKQAQQIEEYENNQNQFDSLLDAFGGFTTN</sequence>
<dbReference type="Proteomes" id="UP000070444">
    <property type="component" value="Unassembled WGS sequence"/>
</dbReference>
<feature type="region of interest" description="Disordered" evidence="1">
    <location>
        <begin position="1"/>
        <end position="45"/>
    </location>
</feature>
<dbReference type="AlphaFoldDB" id="A0A137P3R3"/>
<keyword evidence="3" id="KW-1185">Reference proteome</keyword>
<evidence type="ECO:0000313" key="2">
    <source>
        <dbReference type="EMBL" id="KXN69655.1"/>
    </source>
</evidence>